<accession>D1CG61</accession>
<dbReference type="STRING" id="525904.Tter_1001"/>
<keyword evidence="1" id="KW-1133">Transmembrane helix</keyword>
<dbReference type="Proteomes" id="UP000000323">
    <property type="component" value="Chromosome 1"/>
</dbReference>
<feature type="transmembrane region" description="Helical" evidence="1">
    <location>
        <begin position="103"/>
        <end position="119"/>
    </location>
</feature>
<evidence type="ECO:0000313" key="3">
    <source>
        <dbReference type="EMBL" id="ACZ41917.1"/>
    </source>
</evidence>
<reference evidence="4" key="1">
    <citation type="journal article" date="2010" name="Stand. Genomic Sci.">
        <title>Complete genome sequence of 'Thermobaculum terrenum' type strain (YNP1).</title>
        <authorList>
            <person name="Kiss H."/>
            <person name="Cleland D."/>
            <person name="Lapidus A."/>
            <person name="Lucas S."/>
            <person name="Glavina Del Rio T."/>
            <person name="Nolan M."/>
            <person name="Tice H."/>
            <person name="Han C."/>
            <person name="Goodwin L."/>
            <person name="Pitluck S."/>
            <person name="Liolios K."/>
            <person name="Ivanova N."/>
            <person name="Mavromatis K."/>
            <person name="Ovchinnikova G."/>
            <person name="Pati A."/>
            <person name="Chen A."/>
            <person name="Palaniappan K."/>
            <person name="Land M."/>
            <person name="Hauser L."/>
            <person name="Chang Y."/>
            <person name="Jeffries C."/>
            <person name="Lu M."/>
            <person name="Brettin T."/>
            <person name="Detter J."/>
            <person name="Goker M."/>
            <person name="Tindall B."/>
            <person name="Beck B."/>
            <person name="McDermott T."/>
            <person name="Woyke T."/>
            <person name="Bristow J."/>
            <person name="Eisen J."/>
            <person name="Markowitz V."/>
            <person name="Hugenholtz P."/>
            <person name="Kyrpides N."/>
            <person name="Klenk H."/>
            <person name="Cheng J."/>
        </authorList>
    </citation>
    <scope>NUCLEOTIDE SEQUENCE [LARGE SCALE GENOMIC DNA]</scope>
    <source>
        <strain evidence="4">ATCC BAA-798 / YNP1</strain>
    </source>
</reference>
<dbReference type="AlphaFoldDB" id="D1CG61"/>
<evidence type="ECO:0000256" key="1">
    <source>
        <dbReference type="SAM" id="Phobius"/>
    </source>
</evidence>
<dbReference type="eggNOG" id="ENOG5031U0Y">
    <property type="taxonomic scope" value="Bacteria"/>
</dbReference>
<evidence type="ECO:0000259" key="2">
    <source>
        <dbReference type="Pfam" id="PF13548"/>
    </source>
</evidence>
<dbReference type="RefSeq" id="WP_012874952.1">
    <property type="nucleotide sequence ID" value="NC_013525.1"/>
</dbReference>
<dbReference type="HOGENOM" id="CLU_086377_1_1_0"/>
<feature type="transmembrane region" description="Helical" evidence="1">
    <location>
        <begin position="19"/>
        <end position="36"/>
    </location>
</feature>
<proteinExistence type="predicted"/>
<keyword evidence="4" id="KW-1185">Reference proteome</keyword>
<feature type="transmembrane region" description="Helical" evidence="1">
    <location>
        <begin position="77"/>
        <end position="96"/>
    </location>
</feature>
<dbReference type="EMBL" id="CP001825">
    <property type="protein sequence ID" value="ACZ41917.1"/>
    <property type="molecule type" value="Genomic_DNA"/>
</dbReference>
<feature type="domain" description="DUF4126" evidence="2">
    <location>
        <begin position="7"/>
        <end position="176"/>
    </location>
</feature>
<sequence>MDPLSSIATGFGASAPAGWNPYLALLLISLGARFGWVKIADSFSFLTSTTAIVILVILVTLEVVADKVPTIDHFNDLIGTVIRPLAGAILFAAVGYNFDGNTWISYVLGAVSAGSLHAIKASTRPLWTITTGGLANPVVSVFEDLGAGTVVILAMLAPLVSLLILVLLLFVVISLLMLLRRRVRRRPSAKISKV</sequence>
<keyword evidence="1" id="KW-0812">Transmembrane</keyword>
<evidence type="ECO:0000313" key="4">
    <source>
        <dbReference type="Proteomes" id="UP000000323"/>
    </source>
</evidence>
<gene>
    <name evidence="3" type="ordered locus">Tter_1001</name>
</gene>
<feature type="transmembrane region" description="Helical" evidence="1">
    <location>
        <begin position="150"/>
        <end position="179"/>
    </location>
</feature>
<dbReference type="OrthoDB" id="161516at2"/>
<name>D1CG61_THET1</name>
<dbReference type="KEGG" id="ttr:Tter_1001"/>
<organism evidence="3 4">
    <name type="scientific">Thermobaculum terrenum (strain ATCC BAA-798 / CCMEE 7001 / YNP1)</name>
    <dbReference type="NCBI Taxonomy" id="525904"/>
    <lineage>
        <taxon>Bacteria</taxon>
        <taxon>Bacillati</taxon>
        <taxon>Chloroflexota</taxon>
        <taxon>Chloroflexia</taxon>
        <taxon>Candidatus Thermobaculales</taxon>
        <taxon>Candidatus Thermobaculaceae</taxon>
        <taxon>Thermobaculum</taxon>
    </lineage>
</organism>
<dbReference type="Pfam" id="PF13548">
    <property type="entry name" value="DUF4126"/>
    <property type="match status" value="1"/>
</dbReference>
<dbReference type="InterPro" id="IPR025196">
    <property type="entry name" value="DUF4126"/>
</dbReference>
<keyword evidence="1" id="KW-0472">Membrane</keyword>
<protein>
    <submittedName>
        <fullName evidence="3">Conserved hypothetical membrane spanning protein</fullName>
    </submittedName>
</protein>
<feature type="transmembrane region" description="Helical" evidence="1">
    <location>
        <begin position="43"/>
        <end position="65"/>
    </location>
</feature>